<dbReference type="Proteomes" id="UP001066276">
    <property type="component" value="Chromosome 3_2"/>
</dbReference>
<organism evidence="2 3">
    <name type="scientific">Pleurodeles waltl</name>
    <name type="common">Iberian ribbed newt</name>
    <dbReference type="NCBI Taxonomy" id="8319"/>
    <lineage>
        <taxon>Eukaryota</taxon>
        <taxon>Metazoa</taxon>
        <taxon>Chordata</taxon>
        <taxon>Craniata</taxon>
        <taxon>Vertebrata</taxon>
        <taxon>Euteleostomi</taxon>
        <taxon>Amphibia</taxon>
        <taxon>Batrachia</taxon>
        <taxon>Caudata</taxon>
        <taxon>Salamandroidea</taxon>
        <taxon>Salamandridae</taxon>
        <taxon>Pleurodelinae</taxon>
        <taxon>Pleurodeles</taxon>
    </lineage>
</organism>
<feature type="region of interest" description="Disordered" evidence="1">
    <location>
        <begin position="155"/>
        <end position="175"/>
    </location>
</feature>
<evidence type="ECO:0000256" key="1">
    <source>
        <dbReference type="SAM" id="MobiDB-lite"/>
    </source>
</evidence>
<accession>A0AAV7TPQ2</accession>
<protein>
    <submittedName>
        <fullName evidence="2">Uncharacterized protein</fullName>
    </submittedName>
</protein>
<evidence type="ECO:0000313" key="2">
    <source>
        <dbReference type="EMBL" id="KAJ1178593.1"/>
    </source>
</evidence>
<gene>
    <name evidence="2" type="ORF">NDU88_003838</name>
</gene>
<comment type="caution">
    <text evidence="2">The sequence shown here is derived from an EMBL/GenBank/DDBJ whole genome shotgun (WGS) entry which is preliminary data.</text>
</comment>
<reference evidence="2" key="1">
    <citation type="journal article" date="2022" name="bioRxiv">
        <title>Sequencing and chromosome-scale assembly of the giantPleurodeles waltlgenome.</title>
        <authorList>
            <person name="Brown T."/>
            <person name="Elewa A."/>
            <person name="Iarovenko S."/>
            <person name="Subramanian E."/>
            <person name="Araus A.J."/>
            <person name="Petzold A."/>
            <person name="Susuki M."/>
            <person name="Suzuki K.-i.T."/>
            <person name="Hayashi T."/>
            <person name="Toyoda A."/>
            <person name="Oliveira C."/>
            <person name="Osipova E."/>
            <person name="Leigh N.D."/>
            <person name="Simon A."/>
            <person name="Yun M.H."/>
        </authorList>
    </citation>
    <scope>NUCLEOTIDE SEQUENCE</scope>
    <source>
        <strain evidence="2">20211129_DDA</strain>
        <tissue evidence="2">Liver</tissue>
    </source>
</reference>
<name>A0AAV7TPQ2_PLEWA</name>
<proteinExistence type="predicted"/>
<feature type="compositionally biased region" description="Basic and acidic residues" evidence="1">
    <location>
        <begin position="155"/>
        <end position="166"/>
    </location>
</feature>
<dbReference type="AlphaFoldDB" id="A0AAV7TPQ2"/>
<evidence type="ECO:0000313" key="3">
    <source>
        <dbReference type="Proteomes" id="UP001066276"/>
    </source>
</evidence>
<feature type="region of interest" description="Disordered" evidence="1">
    <location>
        <begin position="13"/>
        <end position="125"/>
    </location>
</feature>
<dbReference type="EMBL" id="JANPWB010000006">
    <property type="protein sequence ID" value="KAJ1178593.1"/>
    <property type="molecule type" value="Genomic_DNA"/>
</dbReference>
<sequence>MFCVWSDLRAVCGAQDSPWPAGGESPSSPSIDGVQATPLREVARGEGRRTPGRRRRSGQPPASGRGAGAPAPPVAVTPDSWHLGNPAPAGHKGRGATPPQGKPWRRRYCWSGSPGRVTIPAPPMRHRRWWSTTPVRASPGSSQGTRGILRCARRERAGFRAERDRGQPGAHRAPR</sequence>
<keyword evidence="3" id="KW-1185">Reference proteome</keyword>